<dbReference type="AlphaFoldDB" id="A0A1L7WJF7"/>
<evidence type="ECO:0000313" key="3">
    <source>
        <dbReference type="Proteomes" id="UP000184330"/>
    </source>
</evidence>
<dbReference type="EMBL" id="FJOG01000003">
    <property type="protein sequence ID" value="CZR52901.1"/>
    <property type="molecule type" value="Genomic_DNA"/>
</dbReference>
<organism evidence="2 3">
    <name type="scientific">Phialocephala subalpina</name>
    <dbReference type="NCBI Taxonomy" id="576137"/>
    <lineage>
        <taxon>Eukaryota</taxon>
        <taxon>Fungi</taxon>
        <taxon>Dikarya</taxon>
        <taxon>Ascomycota</taxon>
        <taxon>Pezizomycotina</taxon>
        <taxon>Leotiomycetes</taxon>
        <taxon>Helotiales</taxon>
        <taxon>Mollisiaceae</taxon>
        <taxon>Phialocephala</taxon>
        <taxon>Phialocephala fortinii species complex</taxon>
    </lineage>
</organism>
<dbReference type="OrthoDB" id="3560064at2759"/>
<sequence length="231" mass="25101">MDTQSSQSPQYVDYYYSANNSNTAMIRAQSTQATETTQRDMCLEDIIGWDDTAPDSNLPHTGPFTQPQYGGGSSASSHGSWGMDLTYDNFHPAENTPNTPHDHASHNTSSLCALVDKQPSQMKPSLSEPFKPLSFPPAASTSAPASTSPRPATTSPQEPADTETSHHRLSQDANRQLNTELRHDDILSFYTLALPHDNGTAHVFQLVGPKDMVPVVDCLPNGGCSVSWKKL</sequence>
<feature type="compositionally biased region" description="Polar residues" evidence="1">
    <location>
        <begin position="54"/>
        <end position="68"/>
    </location>
</feature>
<protein>
    <submittedName>
        <fullName evidence="2">Uncharacterized protein</fullName>
    </submittedName>
</protein>
<feature type="region of interest" description="Disordered" evidence="1">
    <location>
        <begin position="89"/>
        <end position="108"/>
    </location>
</feature>
<feature type="region of interest" description="Disordered" evidence="1">
    <location>
        <begin position="53"/>
        <end position="80"/>
    </location>
</feature>
<name>A0A1L7WJF7_9HELO</name>
<evidence type="ECO:0000313" key="2">
    <source>
        <dbReference type="EMBL" id="CZR52901.1"/>
    </source>
</evidence>
<reference evidence="2 3" key="1">
    <citation type="submission" date="2016-03" db="EMBL/GenBank/DDBJ databases">
        <authorList>
            <person name="Ploux O."/>
        </authorList>
    </citation>
    <scope>NUCLEOTIDE SEQUENCE [LARGE SCALE GENOMIC DNA]</scope>
    <source>
        <strain evidence="2 3">UAMH 11012</strain>
    </source>
</reference>
<evidence type="ECO:0000256" key="1">
    <source>
        <dbReference type="SAM" id="MobiDB-lite"/>
    </source>
</evidence>
<keyword evidence="3" id="KW-1185">Reference proteome</keyword>
<dbReference type="Proteomes" id="UP000184330">
    <property type="component" value="Unassembled WGS sequence"/>
</dbReference>
<accession>A0A1L7WJF7</accession>
<proteinExistence type="predicted"/>
<gene>
    <name evidence="2" type="ORF">PAC_02778</name>
</gene>
<feature type="compositionally biased region" description="Low complexity" evidence="1">
    <location>
        <begin position="136"/>
        <end position="156"/>
    </location>
</feature>
<feature type="region of interest" description="Disordered" evidence="1">
    <location>
        <begin position="119"/>
        <end position="171"/>
    </location>
</feature>